<evidence type="ECO:0000256" key="6">
    <source>
        <dbReference type="SAM" id="MobiDB-lite"/>
    </source>
</evidence>
<keyword evidence="3" id="KW-0815">Transposition</keyword>
<sequence>MAQMGFFDLSDRYASLDAKRDPLVEIDTVVPWEEFRSTLERVWRKPEAERKSRAGRKPMDAVLMFKTLVLSALYNLSDDQIEYQVRDRLSFMRFLGLGLEDRVPDAKTVWLYREALAQAGLVDELFRQFDGYLSRQGYIARGGQILDASIVPVPKNRNTREENKIIKGGEEPDDWKDKPAKRCQKDVDARWTKKHGKSHYGYKNHVNVDRKHKLVRRYHVSDAAQHDSQAVDHLLMEGNTGAGVWADSAYRSEEMEAKLRARGLKSRIHRKGKRGKPLSEQAKASNRTKSSVRVRVEHAFGAQTNDMGGTLVRTIGMVRAKAKIGMKNLAYNMRRLVQLRRINPCPA</sequence>
<dbReference type="InterPro" id="IPR008490">
    <property type="entry name" value="Transposase_InsH_N"/>
</dbReference>
<evidence type="ECO:0000256" key="1">
    <source>
        <dbReference type="ARBA" id="ARBA00003544"/>
    </source>
</evidence>
<dbReference type="Pfam" id="PF01609">
    <property type="entry name" value="DDE_Tnp_1"/>
    <property type="match status" value="1"/>
</dbReference>
<keyword evidence="5" id="KW-0233">DNA recombination</keyword>
<dbReference type="InterPro" id="IPR002559">
    <property type="entry name" value="Transposase_11"/>
</dbReference>
<dbReference type="RefSeq" id="WP_310459200.1">
    <property type="nucleotide sequence ID" value="NZ_JAVKPH010000045.1"/>
</dbReference>
<evidence type="ECO:0000313" key="9">
    <source>
        <dbReference type="EMBL" id="MDR5655090.1"/>
    </source>
</evidence>
<evidence type="ECO:0000256" key="2">
    <source>
        <dbReference type="ARBA" id="ARBA00010075"/>
    </source>
</evidence>
<dbReference type="InterPro" id="IPR047959">
    <property type="entry name" value="Transpos_IS5"/>
</dbReference>
<comment type="similarity">
    <text evidence="2">Belongs to the transposase 11 family.</text>
</comment>
<evidence type="ECO:0000259" key="8">
    <source>
        <dbReference type="Pfam" id="PF05598"/>
    </source>
</evidence>
<comment type="function">
    <text evidence="1">Involved in the transposition of the insertion sequence IS5.</text>
</comment>
<reference evidence="9 10" key="1">
    <citation type="submission" date="2023-09" db="EMBL/GenBank/DDBJ databases">
        <title>Xinfangfangia sedmenti sp. nov., isolated the sedment.</title>
        <authorList>
            <person name="Xu L."/>
        </authorList>
    </citation>
    <scope>NUCLEOTIDE SEQUENCE [LARGE SCALE GENOMIC DNA]</scope>
    <source>
        <strain evidence="9 10">LG-4</strain>
    </source>
</reference>
<evidence type="ECO:0000259" key="7">
    <source>
        <dbReference type="Pfam" id="PF01609"/>
    </source>
</evidence>
<dbReference type="Proteomes" id="UP001247754">
    <property type="component" value="Unassembled WGS sequence"/>
</dbReference>
<proteinExistence type="inferred from homology"/>
<protein>
    <submittedName>
        <fullName evidence="9">IS5 family transposase</fullName>
    </submittedName>
</protein>
<organism evidence="9 10">
    <name type="scientific">Ruixingdingia sedimenti</name>
    <dbReference type="NCBI Taxonomy" id="3073604"/>
    <lineage>
        <taxon>Bacteria</taxon>
        <taxon>Pseudomonadati</taxon>
        <taxon>Pseudomonadota</taxon>
        <taxon>Alphaproteobacteria</taxon>
        <taxon>Rhodobacterales</taxon>
        <taxon>Paracoccaceae</taxon>
        <taxon>Ruixingdingia</taxon>
    </lineage>
</organism>
<evidence type="ECO:0000313" key="10">
    <source>
        <dbReference type="Proteomes" id="UP001247754"/>
    </source>
</evidence>
<dbReference type="PANTHER" id="PTHR35604:SF2">
    <property type="entry name" value="TRANSPOSASE INSH FOR INSERTION SEQUENCE ELEMENT IS5A-RELATED"/>
    <property type="match status" value="1"/>
</dbReference>
<feature type="domain" description="Transposase InsH N-terminal" evidence="8">
    <location>
        <begin position="14"/>
        <end position="114"/>
    </location>
</feature>
<keyword evidence="4" id="KW-0238">DNA-binding</keyword>
<evidence type="ECO:0000256" key="3">
    <source>
        <dbReference type="ARBA" id="ARBA00022578"/>
    </source>
</evidence>
<comment type="caution">
    <text evidence="9">The sequence shown here is derived from an EMBL/GenBank/DDBJ whole genome shotgun (WGS) entry which is preliminary data.</text>
</comment>
<dbReference type="PANTHER" id="PTHR35604">
    <property type="entry name" value="TRANSPOSASE INSH FOR INSERTION SEQUENCE ELEMENT IS5A-RELATED"/>
    <property type="match status" value="1"/>
</dbReference>
<feature type="compositionally biased region" description="Basic residues" evidence="6">
    <location>
        <begin position="267"/>
        <end position="276"/>
    </location>
</feature>
<gene>
    <name evidence="9" type="ORF">RGD00_20990</name>
</gene>
<keyword evidence="10" id="KW-1185">Reference proteome</keyword>
<feature type="compositionally biased region" description="Polar residues" evidence="6">
    <location>
        <begin position="282"/>
        <end position="291"/>
    </location>
</feature>
<dbReference type="Pfam" id="PF05598">
    <property type="entry name" value="DUF772"/>
    <property type="match status" value="1"/>
</dbReference>
<accession>A0ABU1FE05</accession>
<feature type="domain" description="Transposase IS4-like" evidence="7">
    <location>
        <begin position="143"/>
        <end position="333"/>
    </location>
</feature>
<feature type="region of interest" description="Disordered" evidence="6">
    <location>
        <begin position="267"/>
        <end position="291"/>
    </location>
</feature>
<evidence type="ECO:0000256" key="5">
    <source>
        <dbReference type="ARBA" id="ARBA00023172"/>
    </source>
</evidence>
<evidence type="ECO:0000256" key="4">
    <source>
        <dbReference type="ARBA" id="ARBA00023125"/>
    </source>
</evidence>
<dbReference type="EMBL" id="JAVKPH010000045">
    <property type="protein sequence ID" value="MDR5655090.1"/>
    <property type="molecule type" value="Genomic_DNA"/>
</dbReference>
<dbReference type="NCBIfam" id="NF033581">
    <property type="entry name" value="transpos_IS5_4"/>
    <property type="match status" value="1"/>
</dbReference>
<name>A0ABU1FE05_9RHOB</name>